<feature type="domain" description="TonB-dependent receptor-like beta-barrel" evidence="12">
    <location>
        <begin position="274"/>
        <end position="691"/>
    </location>
</feature>
<evidence type="ECO:0000256" key="5">
    <source>
        <dbReference type="ARBA" id="ARBA00022692"/>
    </source>
</evidence>
<keyword evidence="15" id="KW-1185">Reference proteome</keyword>
<gene>
    <name evidence="14" type="ORF">SCD_n02078</name>
</gene>
<evidence type="ECO:0000256" key="3">
    <source>
        <dbReference type="ARBA" id="ARBA00022448"/>
    </source>
</evidence>
<dbReference type="InterPro" id="IPR037066">
    <property type="entry name" value="Plug_dom_sf"/>
</dbReference>
<dbReference type="InterPro" id="IPR039426">
    <property type="entry name" value="TonB-dep_rcpt-like"/>
</dbReference>
<evidence type="ECO:0000256" key="10">
    <source>
        <dbReference type="PROSITE-ProRule" id="PRU01360"/>
    </source>
</evidence>
<comment type="subcellular location">
    <subcellularLocation>
        <location evidence="1 10">Cell outer membrane</location>
        <topology evidence="1 10">Multi-pass membrane protein</topology>
    </subcellularLocation>
</comment>
<dbReference type="Proteomes" id="UP000015559">
    <property type="component" value="Chromosome"/>
</dbReference>
<dbReference type="InterPro" id="IPR000531">
    <property type="entry name" value="Beta-barrel_TonB"/>
</dbReference>
<keyword evidence="4 10" id="KW-1134">Transmembrane beta strand</keyword>
<comment type="similarity">
    <text evidence="2 10 11">Belongs to the TonB-dependent receptor family.</text>
</comment>
<proteinExistence type="inferred from homology"/>
<sequence length="718" mass="80055">MAWEGYVCISFFSSHFSPGHGLLGSALLLSASMASAGEYGVFSEDAFLDEMPVVLSVSRLPQRVDEAPAAVTVIDRDMIRDSGAWDLSEVMRLVPGMYVAYHASNVYTTNSMVSYHGLSDAYAHRMQVLVDGRSVYSPLFGGVLWADIPIVLDDIERIEVIRGPNSASYGANSFLGVINIISRHPAEQQGTFVSVSSGRSRDEVVARYGGRSDDLTYRLTASQRNDKGENVRIDNPLSNSNVWALNKFDDKLIKMLNFRADYHLSAVDQFEFQFGFNGGSRQEGWSVDSFYPRNKSVENHFEQLRWRRSLDLGNELSVQFYHSQESTADTLYPTASGYQGLSFNADVVAHRYDLEVQHTFSPSDHTRLVWGGSVRLDQTYWPLYLNRQDSFDFHLARLFGNLEWRVKPEVLVNVGAMAENNDFTGTDVTPRMAVNWHFAAGHTLRASHSKATRTPTLYEAEADNRYRVPTGVPAFPQADLIFRSATNGLRPERIASTELGYIGHLASLNVDFRLFHDELTDLISPYKYNPCNPTGTLPNLGGYVVPPFVPAGLTVPGIACYGVSSTASHNAGSAVVKGFETQLQWQLGQRTKLIYGLSHTRIASPNEDGQAYTNSAPTNSQSLMLTHRFNDRWSGSLMGYQVGEVRMVGADSGPDKLSYFVDTYRRWDGRVAYRFKAGTGNGELALVVQNLADSNYFEYRHDNQPPGRSAWLNLKLDL</sequence>
<dbReference type="PANTHER" id="PTHR30069:SF27">
    <property type="entry name" value="BLL4766 PROTEIN"/>
    <property type="match status" value="1"/>
</dbReference>
<reference evidence="14 15" key="1">
    <citation type="journal article" date="2012" name="Appl. Environ. Microbiol.">
        <title>Draft genome sequence of a psychrotolerant sulfur-oxidizing bacterium, Sulfuricella denitrificans skB26, and proteomic insights into cold adaptation.</title>
        <authorList>
            <person name="Watanabe T."/>
            <person name="Kojima H."/>
            <person name="Fukui M."/>
        </authorList>
    </citation>
    <scope>NUCLEOTIDE SEQUENCE [LARGE SCALE GENOMIC DNA]</scope>
    <source>
        <strain evidence="15">skB26</strain>
    </source>
</reference>
<dbReference type="eggNOG" id="COG4771">
    <property type="taxonomic scope" value="Bacteria"/>
</dbReference>
<dbReference type="Pfam" id="PF00593">
    <property type="entry name" value="TonB_dep_Rec_b-barrel"/>
    <property type="match status" value="1"/>
</dbReference>
<evidence type="ECO:0000256" key="9">
    <source>
        <dbReference type="ARBA" id="ARBA00023237"/>
    </source>
</evidence>
<keyword evidence="5 10" id="KW-0812">Transmembrane</keyword>
<evidence type="ECO:0000259" key="12">
    <source>
        <dbReference type="Pfam" id="PF00593"/>
    </source>
</evidence>
<keyword evidence="9 10" id="KW-0998">Cell outer membrane</keyword>
<dbReference type="Pfam" id="PF07715">
    <property type="entry name" value="Plug"/>
    <property type="match status" value="1"/>
</dbReference>
<dbReference type="PROSITE" id="PS52016">
    <property type="entry name" value="TONB_DEPENDENT_REC_3"/>
    <property type="match status" value="1"/>
</dbReference>
<dbReference type="InterPro" id="IPR012910">
    <property type="entry name" value="Plug_dom"/>
</dbReference>
<keyword evidence="6 11" id="KW-0798">TonB box</keyword>
<accession>S6AM89</accession>
<dbReference type="EMBL" id="AP013066">
    <property type="protein sequence ID" value="BAN35889.1"/>
    <property type="molecule type" value="Genomic_DNA"/>
</dbReference>
<evidence type="ECO:0000256" key="6">
    <source>
        <dbReference type="ARBA" id="ARBA00023077"/>
    </source>
</evidence>
<feature type="domain" description="TonB-dependent receptor plug" evidence="13">
    <location>
        <begin position="64"/>
        <end position="177"/>
    </location>
</feature>
<keyword evidence="7 10" id="KW-0472">Membrane</keyword>
<dbReference type="STRING" id="1163617.SCD_n02078"/>
<dbReference type="GO" id="GO:0009279">
    <property type="term" value="C:cell outer membrane"/>
    <property type="evidence" value="ECO:0007669"/>
    <property type="project" value="UniProtKB-SubCell"/>
</dbReference>
<evidence type="ECO:0000313" key="15">
    <source>
        <dbReference type="Proteomes" id="UP000015559"/>
    </source>
</evidence>
<dbReference type="Gene3D" id="2.40.170.20">
    <property type="entry name" value="TonB-dependent receptor, beta-barrel domain"/>
    <property type="match status" value="1"/>
</dbReference>
<evidence type="ECO:0000256" key="1">
    <source>
        <dbReference type="ARBA" id="ARBA00004571"/>
    </source>
</evidence>
<dbReference type="KEGG" id="sdr:SCD_n02078"/>
<dbReference type="PANTHER" id="PTHR30069">
    <property type="entry name" value="TONB-DEPENDENT OUTER MEMBRANE RECEPTOR"/>
    <property type="match status" value="1"/>
</dbReference>
<name>S6AM89_SULDS</name>
<evidence type="ECO:0000313" key="14">
    <source>
        <dbReference type="EMBL" id="BAN35889.1"/>
    </source>
</evidence>
<evidence type="ECO:0000259" key="13">
    <source>
        <dbReference type="Pfam" id="PF07715"/>
    </source>
</evidence>
<keyword evidence="8 14" id="KW-0675">Receptor</keyword>
<evidence type="ECO:0000256" key="8">
    <source>
        <dbReference type="ARBA" id="ARBA00023170"/>
    </source>
</evidence>
<evidence type="ECO:0000256" key="11">
    <source>
        <dbReference type="RuleBase" id="RU003357"/>
    </source>
</evidence>
<keyword evidence="3 10" id="KW-0813">Transport</keyword>
<dbReference type="GO" id="GO:0044718">
    <property type="term" value="P:siderophore transmembrane transport"/>
    <property type="evidence" value="ECO:0007669"/>
    <property type="project" value="TreeGrafter"/>
</dbReference>
<evidence type="ECO:0000256" key="2">
    <source>
        <dbReference type="ARBA" id="ARBA00009810"/>
    </source>
</evidence>
<dbReference type="AlphaFoldDB" id="S6AM89"/>
<dbReference type="InterPro" id="IPR036942">
    <property type="entry name" value="Beta-barrel_TonB_sf"/>
</dbReference>
<organism evidence="14 15">
    <name type="scientific">Sulfuricella denitrificans (strain DSM 22764 / NBRC 105220 / skB26)</name>
    <dbReference type="NCBI Taxonomy" id="1163617"/>
    <lineage>
        <taxon>Bacteria</taxon>
        <taxon>Pseudomonadati</taxon>
        <taxon>Pseudomonadota</taxon>
        <taxon>Betaproteobacteria</taxon>
        <taxon>Nitrosomonadales</taxon>
        <taxon>Sulfuricellaceae</taxon>
        <taxon>Sulfuricella</taxon>
    </lineage>
</organism>
<dbReference type="GO" id="GO:0015344">
    <property type="term" value="F:siderophore uptake transmembrane transporter activity"/>
    <property type="evidence" value="ECO:0007669"/>
    <property type="project" value="TreeGrafter"/>
</dbReference>
<evidence type="ECO:0000256" key="7">
    <source>
        <dbReference type="ARBA" id="ARBA00023136"/>
    </source>
</evidence>
<dbReference type="SUPFAM" id="SSF56935">
    <property type="entry name" value="Porins"/>
    <property type="match status" value="1"/>
</dbReference>
<protein>
    <submittedName>
        <fullName evidence="14">TonB-dependent receptor</fullName>
    </submittedName>
</protein>
<evidence type="ECO:0000256" key="4">
    <source>
        <dbReference type="ARBA" id="ARBA00022452"/>
    </source>
</evidence>
<dbReference type="HOGENOM" id="CLU_008287_16_0_4"/>
<dbReference type="Gene3D" id="2.170.130.10">
    <property type="entry name" value="TonB-dependent receptor, plug domain"/>
    <property type="match status" value="1"/>
</dbReference>